<evidence type="ECO:0000313" key="4">
    <source>
        <dbReference type="Proteomes" id="UP001501510"/>
    </source>
</evidence>
<organism evidence="3 4">
    <name type="scientific">Clostridium oceanicum</name>
    <dbReference type="NCBI Taxonomy" id="1543"/>
    <lineage>
        <taxon>Bacteria</taxon>
        <taxon>Bacillati</taxon>
        <taxon>Bacillota</taxon>
        <taxon>Clostridia</taxon>
        <taxon>Eubacteriales</taxon>
        <taxon>Clostridiaceae</taxon>
        <taxon>Clostridium</taxon>
    </lineage>
</organism>
<proteinExistence type="predicted"/>
<sequence length="307" mass="33072">MKTTSNYGLKKPDGNDVVNIEDFNYNADIVDRKIKDVETKANSIKVPVTSVNNKTGNVVLAAEDIRTKIGKSVESKFDDITKSIETVKSSKVDKVSGKGLSTQDYTTAEKQKLSAIASGANRYTHPNTHPATIISQDATHRFVSDSEKNNWNGKASRSHRHSSADINQDSSHRFVTDSDKASWSSKANGRHKHSEADLINPSQSIGSAGYRKLPGGLILQWGASSTGSSGQTGTSKSLFYKTIGINLPIAFPHECCYVDASVLSGFIVSNAYPTGGTSKTQITISVGNFGGMTANNNLTVRWFAVGY</sequence>
<accession>A0ABP3UJY4</accession>
<keyword evidence="4" id="KW-1185">Reference proteome</keyword>
<dbReference type="Proteomes" id="UP001501510">
    <property type="component" value="Unassembled WGS sequence"/>
</dbReference>
<gene>
    <name evidence="3" type="ORF">GCM10008906_10200</name>
</gene>
<feature type="region of interest" description="Disordered" evidence="1">
    <location>
        <begin position="144"/>
        <end position="194"/>
    </location>
</feature>
<dbReference type="EMBL" id="BAAACG010000006">
    <property type="protein sequence ID" value="GAA0735893.1"/>
    <property type="molecule type" value="Genomic_DNA"/>
</dbReference>
<feature type="compositionally biased region" description="Basic and acidic residues" evidence="1">
    <location>
        <begin position="170"/>
        <end position="180"/>
    </location>
</feature>
<evidence type="ECO:0000259" key="2">
    <source>
        <dbReference type="Pfam" id="PF21882"/>
    </source>
</evidence>
<reference evidence="4" key="1">
    <citation type="journal article" date="2019" name="Int. J. Syst. Evol. Microbiol.">
        <title>The Global Catalogue of Microorganisms (GCM) 10K type strain sequencing project: providing services to taxonomists for standard genome sequencing and annotation.</title>
        <authorList>
            <consortium name="The Broad Institute Genomics Platform"/>
            <consortium name="The Broad Institute Genome Sequencing Center for Infectious Disease"/>
            <person name="Wu L."/>
            <person name="Ma J."/>
        </authorList>
    </citation>
    <scope>NUCLEOTIDE SEQUENCE [LARGE SCALE GENOMIC DNA]</scope>
    <source>
        <strain evidence="4">JCM 1407</strain>
    </source>
</reference>
<protein>
    <recommendedName>
        <fullName evidence="2">Putative tail fiber protein gp53-like C-terminal domain-containing protein</fullName>
    </recommendedName>
</protein>
<dbReference type="Gene3D" id="2.60.40.3940">
    <property type="match status" value="1"/>
</dbReference>
<name>A0ABP3UJY4_9CLOT</name>
<dbReference type="Pfam" id="PF21882">
    <property type="entry name" value="Gp53-like_C"/>
    <property type="match status" value="1"/>
</dbReference>
<evidence type="ECO:0000313" key="3">
    <source>
        <dbReference type="EMBL" id="GAA0735893.1"/>
    </source>
</evidence>
<dbReference type="RefSeq" id="WP_343759499.1">
    <property type="nucleotide sequence ID" value="NZ_BAAACG010000006.1"/>
</dbReference>
<comment type="caution">
    <text evidence="3">The sequence shown here is derived from an EMBL/GenBank/DDBJ whole genome shotgun (WGS) entry which is preliminary data.</text>
</comment>
<feature type="domain" description="Putative tail fiber protein gp53-like C-terminal" evidence="2">
    <location>
        <begin position="212"/>
        <end position="307"/>
    </location>
</feature>
<evidence type="ECO:0000256" key="1">
    <source>
        <dbReference type="SAM" id="MobiDB-lite"/>
    </source>
</evidence>
<dbReference type="InterPro" id="IPR054075">
    <property type="entry name" value="Gp53-like_C"/>
</dbReference>